<feature type="transmembrane region" description="Helical" evidence="21">
    <location>
        <begin position="925"/>
        <end position="948"/>
    </location>
</feature>
<comment type="catalytic activity">
    <reaction evidence="19">
        <text>L-seryl-[protein] + ATP = O-phospho-L-seryl-[protein] + ADP + H(+)</text>
        <dbReference type="Rhea" id="RHEA:17989"/>
        <dbReference type="Rhea" id="RHEA-COMP:9863"/>
        <dbReference type="Rhea" id="RHEA-COMP:11604"/>
        <dbReference type="ChEBI" id="CHEBI:15378"/>
        <dbReference type="ChEBI" id="CHEBI:29999"/>
        <dbReference type="ChEBI" id="CHEBI:30616"/>
        <dbReference type="ChEBI" id="CHEBI:83421"/>
        <dbReference type="ChEBI" id="CHEBI:456216"/>
        <dbReference type="EC" id="2.7.11.1"/>
    </reaction>
    <physiologicalReaction direction="left-to-right" evidence="19">
        <dbReference type="Rhea" id="RHEA:17990"/>
    </physiologicalReaction>
</comment>
<dbReference type="InterPro" id="IPR050528">
    <property type="entry name" value="L-type_Lectin-RKs"/>
</dbReference>
<dbReference type="FunFam" id="1.10.510.10:FF:000517">
    <property type="entry name" value="Putative receptor kinase Lecrk"/>
    <property type="match status" value="2"/>
</dbReference>
<accession>A0A835ATV3</accession>
<dbReference type="FunFam" id="3.30.200.20:FF:000112">
    <property type="entry name" value="Lectin-domain containing receptor kinase A4.3"/>
    <property type="match status" value="1"/>
</dbReference>
<keyword evidence="14 21" id="KW-1133">Transmembrane helix</keyword>
<evidence type="ECO:0000256" key="4">
    <source>
        <dbReference type="ARBA" id="ARBA00012513"/>
    </source>
</evidence>
<dbReference type="Proteomes" id="UP000636709">
    <property type="component" value="Unassembled WGS sequence"/>
</dbReference>
<comment type="catalytic activity">
    <reaction evidence="18">
        <text>L-threonyl-[protein] + ATP = O-phospho-L-threonyl-[protein] + ADP + H(+)</text>
        <dbReference type="Rhea" id="RHEA:46608"/>
        <dbReference type="Rhea" id="RHEA-COMP:11060"/>
        <dbReference type="Rhea" id="RHEA-COMP:11605"/>
        <dbReference type="ChEBI" id="CHEBI:15378"/>
        <dbReference type="ChEBI" id="CHEBI:30013"/>
        <dbReference type="ChEBI" id="CHEBI:30616"/>
        <dbReference type="ChEBI" id="CHEBI:61977"/>
        <dbReference type="ChEBI" id="CHEBI:456216"/>
        <dbReference type="EC" id="2.7.11.1"/>
    </reaction>
    <physiologicalReaction direction="left-to-right" evidence="18">
        <dbReference type="Rhea" id="RHEA:46609"/>
    </physiologicalReaction>
</comment>
<evidence type="ECO:0000256" key="8">
    <source>
        <dbReference type="ARBA" id="ARBA00022692"/>
    </source>
</evidence>
<evidence type="ECO:0000256" key="9">
    <source>
        <dbReference type="ARBA" id="ARBA00022729"/>
    </source>
</evidence>
<organism evidence="23 24">
    <name type="scientific">Digitaria exilis</name>
    <dbReference type="NCBI Taxonomy" id="1010633"/>
    <lineage>
        <taxon>Eukaryota</taxon>
        <taxon>Viridiplantae</taxon>
        <taxon>Streptophyta</taxon>
        <taxon>Embryophyta</taxon>
        <taxon>Tracheophyta</taxon>
        <taxon>Spermatophyta</taxon>
        <taxon>Magnoliopsida</taxon>
        <taxon>Liliopsida</taxon>
        <taxon>Poales</taxon>
        <taxon>Poaceae</taxon>
        <taxon>PACMAD clade</taxon>
        <taxon>Panicoideae</taxon>
        <taxon>Panicodae</taxon>
        <taxon>Paniceae</taxon>
        <taxon>Anthephorinae</taxon>
        <taxon>Digitaria</taxon>
    </lineage>
</organism>
<sequence>MLTNVTSQLKGHAFHPAPLRFHHDTSSPATAKNTTTARSFSTTFVFAIAAEYVTVSGNGLAFFLAPSNNLSSASPSQFLGLFNSDNNGNASNHVFAVELDTILNPEFRDIDSNHVGVDVNGLVSLAAEPAGYYAGDEDDDVLTNLSLNSGDAMQVWVDYDGRATVLNVTLAPVETPKPKKPLISISVDLSAVVSETAAFVGLSSSTGPFRTRHYVLGWSFAMDAAAPPLDYAKLPKMPPRMLTKRRSKKALVDVAVPVAMPLLALAAVAGVSFLVWQRWFRYGEVREDWEVEFGPHRFAYRELFHATGGFDDGENLLGVGGFGRVYKGVLPDSKTEVAVKVVSHDASGQEEGRMKQFVAEVVSIGRLRHRNVVQLLGYCRRRRELLLVYDYMPNGSLDTWLYDDDPPHGSTATLSWEQRLRAIRGVASGLVYLHEEWEKVVVHRDVKASNVLLDAEMNARLGDFGLARLCERGGGAGPQTTHVVGTMGYLAPELAHTRRVTTAADVFAFGAFVLEVACGRRPIDRGGRFVLVDWVLELWHMGVLTEAVDPRLCGEYTAEEAALVLKLGMLCSHPVAGERPSMRQVVQYLDGDAPLPEPPGSYRSFTSLAMMHNQGFDSYAASYPSSSATGTSVGAVSSVHSGGRAAVVLVAAVKAGAGGAAVEFAYDGFAGAGLSLDGMATVTPAGLLLLTNDTNLPGHAFHPDPVRFQRPPRVGVSSFSTTFVFAIVSEFLDLSTSGFAFLVAPTKDMSTAMPQQYLGMFNGTDNGDAGNHVFAVEVDTVRNPEFADINNNHVGVDVNSLNSSASASAGYFDDATGAFRNLSLISREPMQVWVDYDAATTMVTVTMAPARWPKPRTPLLSTKVNLSTVITDTAYVGFSSASSIVLVKHYVLGWSFGLDGDAPALDYAKLPKLPRIGPKPRSKSLAISLPIATTVAVLAAVAVAFLLLRRRLRYAELREDWEVEFGPHRFDFKDLYDATGGFNDKRLLGAGGFGRVYSGELPGSRTHVAVKKVSHESRQGMKEFVAEVVSIGRLRHRNLVQLLGYCRRKGELLLVYDYMPNGSLGKHLHYHDDDNSKPVLDWVQRIHIIRGVAAGLLYTHEDWEKVVIHRDIKASNVLLDAEMNGRLGDFGLARLYDHGADAHTTRVVGTMGYLAPELVRTGKATALSDVFAFGAFVLEVACGRRPIEEDRFVLVDWVVEHWRKGAIAGAVDARLGSEYDAEEADLVLRLGLACLHPSPAARPSMRQVTQYLDGSATLPELPATYVTFSTFEGVVEKHQQPLFDSWNVWRPSLTATGSVATMSDICLSGGR</sequence>
<evidence type="ECO:0000256" key="19">
    <source>
        <dbReference type="ARBA" id="ARBA00048977"/>
    </source>
</evidence>
<evidence type="ECO:0000256" key="1">
    <source>
        <dbReference type="ARBA" id="ARBA00004251"/>
    </source>
</evidence>
<keyword evidence="9" id="KW-0732">Signal</keyword>
<keyword evidence="11 20" id="KW-0547">Nucleotide-binding</keyword>
<dbReference type="FunFam" id="2.60.120.200:FF:000051">
    <property type="entry name" value="L-type lectin-domain containing receptor kinase V.9"/>
    <property type="match status" value="1"/>
</dbReference>
<proteinExistence type="inferred from homology"/>
<evidence type="ECO:0000256" key="16">
    <source>
        <dbReference type="ARBA" id="ARBA00023170"/>
    </source>
</evidence>
<name>A0A835ATV3_9POAL</name>
<keyword evidence="5" id="KW-1003">Cell membrane</keyword>
<evidence type="ECO:0000256" key="15">
    <source>
        <dbReference type="ARBA" id="ARBA00023136"/>
    </source>
</evidence>
<comment type="similarity">
    <text evidence="3">In the C-terminal section; belongs to the protein kinase superfamily. Ser/Thr protein kinase family.</text>
</comment>
<evidence type="ECO:0000256" key="5">
    <source>
        <dbReference type="ARBA" id="ARBA00022475"/>
    </source>
</evidence>
<dbReference type="InterPro" id="IPR001220">
    <property type="entry name" value="Legume_lectin_dom"/>
</dbReference>
<keyword evidence="10" id="KW-0430">Lectin</keyword>
<comment type="caution">
    <text evidence="23">The sequence shown here is derived from an EMBL/GenBank/DDBJ whole genome shotgun (WGS) entry which is preliminary data.</text>
</comment>
<evidence type="ECO:0000256" key="10">
    <source>
        <dbReference type="ARBA" id="ARBA00022734"/>
    </source>
</evidence>
<dbReference type="InterPro" id="IPR013320">
    <property type="entry name" value="ConA-like_dom_sf"/>
</dbReference>
<gene>
    <name evidence="23" type="ORF">HU200_049308</name>
</gene>
<dbReference type="Gene3D" id="3.30.200.20">
    <property type="entry name" value="Phosphorylase Kinase, domain 1"/>
    <property type="match status" value="2"/>
</dbReference>
<feature type="domain" description="Protein kinase" evidence="22">
    <location>
        <begin position="311"/>
        <end position="595"/>
    </location>
</feature>
<feature type="binding site" evidence="20">
    <location>
        <position position="340"/>
    </location>
    <ligand>
        <name>ATP</name>
        <dbReference type="ChEBI" id="CHEBI:30616"/>
    </ligand>
</feature>
<dbReference type="EC" id="2.7.11.1" evidence="4"/>
<protein>
    <recommendedName>
        <fullName evidence="4">non-specific serine/threonine protein kinase</fullName>
        <ecNumber evidence="4">2.7.11.1</ecNumber>
    </recommendedName>
</protein>
<dbReference type="GO" id="GO:0005886">
    <property type="term" value="C:plasma membrane"/>
    <property type="evidence" value="ECO:0007669"/>
    <property type="project" value="UniProtKB-SubCell"/>
</dbReference>
<keyword evidence="8 21" id="KW-0812">Transmembrane</keyword>
<evidence type="ECO:0000256" key="14">
    <source>
        <dbReference type="ARBA" id="ARBA00022989"/>
    </source>
</evidence>
<keyword evidence="7" id="KW-0808">Transferase</keyword>
<dbReference type="OrthoDB" id="543442at2759"/>
<dbReference type="Gene3D" id="1.10.510.10">
    <property type="entry name" value="Transferase(Phosphotransferase) domain 1"/>
    <property type="match status" value="2"/>
</dbReference>
<evidence type="ECO:0000256" key="3">
    <source>
        <dbReference type="ARBA" id="ARBA00010217"/>
    </source>
</evidence>
<dbReference type="PROSITE" id="PS00108">
    <property type="entry name" value="PROTEIN_KINASE_ST"/>
    <property type="match status" value="2"/>
</dbReference>
<comment type="similarity">
    <text evidence="2">In the N-terminal section; belongs to the leguminous lectin family.</text>
</comment>
<feature type="transmembrane region" description="Helical" evidence="21">
    <location>
        <begin position="250"/>
        <end position="276"/>
    </location>
</feature>
<dbReference type="GO" id="GO:0005524">
    <property type="term" value="F:ATP binding"/>
    <property type="evidence" value="ECO:0007669"/>
    <property type="project" value="UniProtKB-UniRule"/>
</dbReference>
<dbReference type="Pfam" id="PF00069">
    <property type="entry name" value="Pkinase"/>
    <property type="match status" value="2"/>
</dbReference>
<evidence type="ECO:0000256" key="13">
    <source>
        <dbReference type="ARBA" id="ARBA00022840"/>
    </source>
</evidence>
<comment type="subcellular location">
    <subcellularLocation>
        <location evidence="1">Cell membrane</location>
        <topology evidence="1">Single-pass type I membrane protein</topology>
    </subcellularLocation>
</comment>
<dbReference type="SMART" id="SM00220">
    <property type="entry name" value="S_TKc"/>
    <property type="match status" value="2"/>
</dbReference>
<dbReference type="PANTHER" id="PTHR27007">
    <property type="match status" value="1"/>
</dbReference>
<evidence type="ECO:0000313" key="24">
    <source>
        <dbReference type="Proteomes" id="UP000636709"/>
    </source>
</evidence>
<dbReference type="GO" id="GO:0030246">
    <property type="term" value="F:carbohydrate binding"/>
    <property type="evidence" value="ECO:0007669"/>
    <property type="project" value="UniProtKB-KW"/>
</dbReference>
<keyword evidence="17" id="KW-0325">Glycoprotein</keyword>
<keyword evidence="6" id="KW-0723">Serine/threonine-protein kinase</keyword>
<dbReference type="CDD" id="cd06899">
    <property type="entry name" value="lectin_legume_LecRK_Arcelin_ConA"/>
    <property type="match status" value="2"/>
</dbReference>
<evidence type="ECO:0000256" key="20">
    <source>
        <dbReference type="PROSITE-ProRule" id="PRU10141"/>
    </source>
</evidence>
<reference evidence="23" key="1">
    <citation type="submission" date="2020-07" db="EMBL/GenBank/DDBJ databases">
        <title>Genome sequence and genetic diversity analysis of an under-domesticated orphan crop, white fonio (Digitaria exilis).</title>
        <authorList>
            <person name="Bennetzen J.L."/>
            <person name="Chen S."/>
            <person name="Ma X."/>
            <person name="Wang X."/>
            <person name="Yssel A.E.J."/>
            <person name="Chaluvadi S.R."/>
            <person name="Johnson M."/>
            <person name="Gangashetty P."/>
            <person name="Hamidou F."/>
            <person name="Sanogo M.D."/>
            <person name="Zwaenepoel A."/>
            <person name="Wallace J."/>
            <person name="Van De Peer Y."/>
            <person name="Van Deynze A."/>
        </authorList>
    </citation>
    <scope>NUCLEOTIDE SEQUENCE</scope>
    <source>
        <tissue evidence="23">Leaves</tissue>
    </source>
</reference>
<dbReference type="FunFam" id="2.60.120.200:FF:000112">
    <property type="entry name" value="L-type lectin-domain containing receptor kinase V.9"/>
    <property type="match status" value="1"/>
</dbReference>
<evidence type="ECO:0000256" key="12">
    <source>
        <dbReference type="ARBA" id="ARBA00022777"/>
    </source>
</evidence>
<keyword evidence="16" id="KW-0675">Receptor</keyword>
<dbReference type="InterPro" id="IPR008271">
    <property type="entry name" value="Ser/Thr_kinase_AS"/>
</dbReference>
<keyword evidence="13 20" id="KW-0067">ATP-binding</keyword>
<keyword evidence="12" id="KW-0418">Kinase</keyword>
<dbReference type="InterPro" id="IPR000719">
    <property type="entry name" value="Prot_kinase_dom"/>
</dbReference>
<evidence type="ECO:0000259" key="22">
    <source>
        <dbReference type="PROSITE" id="PS50011"/>
    </source>
</evidence>
<evidence type="ECO:0000313" key="23">
    <source>
        <dbReference type="EMBL" id="KAF8672619.1"/>
    </source>
</evidence>
<evidence type="ECO:0000256" key="11">
    <source>
        <dbReference type="ARBA" id="ARBA00022741"/>
    </source>
</evidence>
<dbReference type="InterPro" id="IPR017441">
    <property type="entry name" value="Protein_kinase_ATP_BS"/>
</dbReference>
<evidence type="ECO:0000256" key="2">
    <source>
        <dbReference type="ARBA" id="ARBA00008536"/>
    </source>
</evidence>
<dbReference type="SUPFAM" id="SSF49899">
    <property type="entry name" value="Concanavalin A-like lectins/glucanases"/>
    <property type="match status" value="2"/>
</dbReference>
<evidence type="ECO:0000256" key="7">
    <source>
        <dbReference type="ARBA" id="ARBA00022679"/>
    </source>
</evidence>
<keyword evidence="24" id="KW-1185">Reference proteome</keyword>
<dbReference type="GO" id="GO:0004674">
    <property type="term" value="F:protein serine/threonine kinase activity"/>
    <property type="evidence" value="ECO:0007669"/>
    <property type="project" value="UniProtKB-KW"/>
</dbReference>
<feature type="domain" description="Protein kinase" evidence="22">
    <location>
        <begin position="982"/>
        <end position="1252"/>
    </location>
</feature>
<dbReference type="PROSITE" id="PS00107">
    <property type="entry name" value="PROTEIN_KINASE_ATP"/>
    <property type="match status" value="2"/>
</dbReference>
<dbReference type="SUPFAM" id="SSF56112">
    <property type="entry name" value="Protein kinase-like (PK-like)"/>
    <property type="match status" value="2"/>
</dbReference>
<evidence type="ECO:0000256" key="6">
    <source>
        <dbReference type="ARBA" id="ARBA00022527"/>
    </source>
</evidence>
<dbReference type="InterPro" id="IPR011009">
    <property type="entry name" value="Kinase-like_dom_sf"/>
</dbReference>
<evidence type="ECO:0000256" key="17">
    <source>
        <dbReference type="ARBA" id="ARBA00023180"/>
    </source>
</evidence>
<dbReference type="EMBL" id="JACEFO010002219">
    <property type="protein sequence ID" value="KAF8672619.1"/>
    <property type="molecule type" value="Genomic_DNA"/>
</dbReference>
<evidence type="ECO:0000256" key="18">
    <source>
        <dbReference type="ARBA" id="ARBA00048659"/>
    </source>
</evidence>
<dbReference type="CDD" id="cd14066">
    <property type="entry name" value="STKc_IRAK"/>
    <property type="match status" value="2"/>
</dbReference>
<evidence type="ECO:0000256" key="21">
    <source>
        <dbReference type="SAM" id="Phobius"/>
    </source>
</evidence>
<dbReference type="Gene3D" id="2.60.120.200">
    <property type="match status" value="2"/>
</dbReference>
<feature type="binding site" evidence="20">
    <location>
        <position position="1012"/>
    </location>
    <ligand>
        <name>ATP</name>
        <dbReference type="ChEBI" id="CHEBI:30616"/>
    </ligand>
</feature>
<dbReference type="Pfam" id="PF00139">
    <property type="entry name" value="Lectin_legB"/>
    <property type="match status" value="2"/>
</dbReference>
<keyword evidence="15 21" id="KW-0472">Membrane</keyword>
<dbReference type="PROSITE" id="PS50011">
    <property type="entry name" value="PROTEIN_KINASE_DOM"/>
    <property type="match status" value="2"/>
</dbReference>
<dbReference type="GO" id="GO:1901001">
    <property type="term" value="P:negative regulation of response to salt stress"/>
    <property type="evidence" value="ECO:0007669"/>
    <property type="project" value="UniProtKB-ARBA"/>
</dbReference>